<dbReference type="InterPro" id="IPR050763">
    <property type="entry name" value="ABC_transporter_ATP-binding"/>
</dbReference>
<dbReference type="GO" id="GO:1900753">
    <property type="term" value="P:doxorubicin transport"/>
    <property type="evidence" value="ECO:0007669"/>
    <property type="project" value="InterPro"/>
</dbReference>
<comment type="similarity">
    <text evidence="9">Belongs to the ABC transporter superfamily. Drug exporter-1 (DrugE1) (TC 3.A.1.105) family.</text>
</comment>
<dbReference type="PROSITE" id="PS00211">
    <property type="entry name" value="ABC_TRANSPORTER_1"/>
    <property type="match status" value="1"/>
</dbReference>
<comment type="caution">
    <text evidence="11">The sequence shown here is derived from an EMBL/GenBank/DDBJ whole genome shotgun (WGS) entry which is preliminary data.</text>
</comment>
<name>A0A641AL45_9ACTN</name>
<evidence type="ECO:0000256" key="8">
    <source>
        <dbReference type="ARBA" id="ARBA00023251"/>
    </source>
</evidence>
<evidence type="ECO:0000256" key="5">
    <source>
        <dbReference type="ARBA" id="ARBA00022840"/>
    </source>
</evidence>
<protein>
    <submittedName>
        <fullName evidence="11">ATP-binding cassette domain-containing protein</fullName>
    </submittedName>
</protein>
<dbReference type="GO" id="GO:0005524">
    <property type="term" value="F:ATP binding"/>
    <property type="evidence" value="ECO:0007669"/>
    <property type="project" value="UniProtKB-KW"/>
</dbReference>
<evidence type="ECO:0000313" key="12">
    <source>
        <dbReference type="Proteomes" id="UP001515100"/>
    </source>
</evidence>
<dbReference type="InterPro" id="IPR017871">
    <property type="entry name" value="ABC_transporter-like_CS"/>
</dbReference>
<gene>
    <name evidence="11" type="ORF">ESP62_014090</name>
</gene>
<keyword evidence="7" id="KW-0472">Membrane</keyword>
<dbReference type="Pfam" id="PF00005">
    <property type="entry name" value="ABC_tran"/>
    <property type="match status" value="1"/>
</dbReference>
<organism evidence="11 12">
    <name type="scientific">Aeromicrobium fastidiosum</name>
    <dbReference type="NCBI Taxonomy" id="52699"/>
    <lineage>
        <taxon>Bacteria</taxon>
        <taxon>Bacillati</taxon>
        <taxon>Actinomycetota</taxon>
        <taxon>Actinomycetes</taxon>
        <taxon>Propionibacteriales</taxon>
        <taxon>Nocardioidaceae</taxon>
        <taxon>Aeromicrobium</taxon>
    </lineage>
</organism>
<dbReference type="PROSITE" id="PS50893">
    <property type="entry name" value="ABC_TRANSPORTER_2"/>
    <property type="match status" value="1"/>
</dbReference>
<dbReference type="RefSeq" id="WP_129184712.1">
    <property type="nucleotide sequence ID" value="NZ_JAGIOG010000001.1"/>
</dbReference>
<keyword evidence="2" id="KW-0813">Transport</keyword>
<evidence type="ECO:0000313" key="11">
    <source>
        <dbReference type="EMBL" id="KAA1376547.1"/>
    </source>
</evidence>
<dbReference type="EMBL" id="SDPP02000003">
    <property type="protein sequence ID" value="KAA1376547.1"/>
    <property type="molecule type" value="Genomic_DNA"/>
</dbReference>
<evidence type="ECO:0000256" key="9">
    <source>
        <dbReference type="ARBA" id="ARBA00049985"/>
    </source>
</evidence>
<dbReference type="InterPro" id="IPR005894">
    <property type="entry name" value="DrrA"/>
</dbReference>
<evidence type="ECO:0000256" key="7">
    <source>
        <dbReference type="ARBA" id="ARBA00023136"/>
    </source>
</evidence>
<dbReference type="PANTHER" id="PTHR42711:SF19">
    <property type="entry name" value="DOXORUBICIN RESISTANCE ATP-BINDING PROTEIN DRRA"/>
    <property type="match status" value="1"/>
</dbReference>
<dbReference type="GO" id="GO:0005886">
    <property type="term" value="C:plasma membrane"/>
    <property type="evidence" value="ECO:0007669"/>
    <property type="project" value="UniProtKB-SubCell"/>
</dbReference>
<dbReference type="Proteomes" id="UP001515100">
    <property type="component" value="Unassembled WGS sequence"/>
</dbReference>
<dbReference type="InterPro" id="IPR003593">
    <property type="entry name" value="AAA+_ATPase"/>
</dbReference>
<accession>A0A641AL45</accession>
<dbReference type="InterPro" id="IPR003439">
    <property type="entry name" value="ABC_transporter-like_ATP-bd"/>
</dbReference>
<dbReference type="AlphaFoldDB" id="A0A641AL45"/>
<dbReference type="SMART" id="SM00382">
    <property type="entry name" value="AAA"/>
    <property type="match status" value="1"/>
</dbReference>
<keyword evidence="6" id="KW-1278">Translocase</keyword>
<reference evidence="11" key="1">
    <citation type="submission" date="2019-09" db="EMBL/GenBank/DDBJ databases">
        <authorList>
            <person name="Li J."/>
        </authorList>
    </citation>
    <scope>NUCLEOTIDE SEQUENCE [LARGE SCALE GENOMIC DNA]</scope>
    <source>
        <strain evidence="11">NRBC 14897</strain>
    </source>
</reference>
<dbReference type="OrthoDB" id="9804819at2"/>
<keyword evidence="3" id="KW-1003">Cell membrane</keyword>
<evidence type="ECO:0000256" key="1">
    <source>
        <dbReference type="ARBA" id="ARBA00004413"/>
    </source>
</evidence>
<proteinExistence type="inferred from homology"/>
<dbReference type="GO" id="GO:0046677">
    <property type="term" value="P:response to antibiotic"/>
    <property type="evidence" value="ECO:0007669"/>
    <property type="project" value="UniProtKB-KW"/>
</dbReference>
<keyword evidence="8" id="KW-0046">Antibiotic resistance</keyword>
<dbReference type="PANTHER" id="PTHR42711">
    <property type="entry name" value="ABC TRANSPORTER ATP-BINDING PROTEIN"/>
    <property type="match status" value="1"/>
</dbReference>
<evidence type="ECO:0000256" key="6">
    <source>
        <dbReference type="ARBA" id="ARBA00022967"/>
    </source>
</evidence>
<keyword evidence="5 11" id="KW-0067">ATP-binding</keyword>
<keyword evidence="12" id="KW-1185">Reference proteome</keyword>
<evidence type="ECO:0000256" key="2">
    <source>
        <dbReference type="ARBA" id="ARBA00022448"/>
    </source>
</evidence>
<evidence type="ECO:0000256" key="3">
    <source>
        <dbReference type="ARBA" id="ARBA00022475"/>
    </source>
</evidence>
<comment type="subcellular location">
    <subcellularLocation>
        <location evidence="1">Cell membrane</location>
        <topology evidence="1">Peripheral membrane protein</topology>
        <orientation evidence="1">Cytoplasmic side</orientation>
    </subcellularLocation>
</comment>
<dbReference type="NCBIfam" id="TIGR01188">
    <property type="entry name" value="drrA"/>
    <property type="match status" value="1"/>
</dbReference>
<dbReference type="GO" id="GO:0016887">
    <property type="term" value="F:ATP hydrolysis activity"/>
    <property type="evidence" value="ECO:0007669"/>
    <property type="project" value="InterPro"/>
</dbReference>
<evidence type="ECO:0000256" key="4">
    <source>
        <dbReference type="ARBA" id="ARBA00022741"/>
    </source>
</evidence>
<dbReference type="SUPFAM" id="SSF52540">
    <property type="entry name" value="P-loop containing nucleoside triphosphate hydrolases"/>
    <property type="match status" value="1"/>
</dbReference>
<evidence type="ECO:0000259" key="10">
    <source>
        <dbReference type="PROSITE" id="PS50893"/>
    </source>
</evidence>
<dbReference type="FunFam" id="3.40.50.300:FF:000589">
    <property type="entry name" value="ABC transporter, ATP-binding subunit"/>
    <property type="match status" value="1"/>
</dbReference>
<keyword evidence="4" id="KW-0547">Nucleotide-binding</keyword>
<sequence length="317" mass="34215">MTEWAIRAEGLVKEFGSHRALDGIDLSVRTGTVHAVLGPNGAGKTTAVRVLSTLLRPDAGTAHVFGHDAVRSPTAVRSLIGLTGQYASVDELLTAHENLFVFARLLGLGRRQARSRADELLERFSLTDAAHRSVSTFSGGMRRRLDIAASLLGDPPLLFLDEPTTGLDPRTRADMWTTVRELVAEGSTVLLTTQYLEEADQLADRIAVIDRGRVVADDTSEALKRSVGGLTLQLQIGDRERWPEAMLIVERLTGREPSIVDGRLAVPITSSAVTSGVVLAFHERAIVLDEISVARPTMDDVFFALTGSAGTERQDAA</sequence>
<feature type="domain" description="ABC transporter" evidence="10">
    <location>
        <begin position="6"/>
        <end position="236"/>
    </location>
</feature>
<dbReference type="InterPro" id="IPR027417">
    <property type="entry name" value="P-loop_NTPase"/>
</dbReference>
<dbReference type="GO" id="GO:0043215">
    <property type="term" value="P:daunorubicin transport"/>
    <property type="evidence" value="ECO:0007669"/>
    <property type="project" value="InterPro"/>
</dbReference>
<dbReference type="Gene3D" id="3.40.50.300">
    <property type="entry name" value="P-loop containing nucleotide triphosphate hydrolases"/>
    <property type="match status" value="1"/>
</dbReference>